<dbReference type="Proteomes" id="UP000801864">
    <property type="component" value="Unassembled WGS sequence"/>
</dbReference>
<dbReference type="EMBL" id="QLNT01000002">
    <property type="protein sequence ID" value="KAF3076011.1"/>
    <property type="molecule type" value="Genomic_DNA"/>
</dbReference>
<feature type="region of interest" description="Disordered" evidence="1">
    <location>
        <begin position="1"/>
        <end position="65"/>
    </location>
</feature>
<sequence length="947" mass="107241">MKAPTDDNTNRVSDNTRSRKNGNAARKHKFDEFENVNGGKKKKAERTRTRANKRKTTNTMPSNITPDEALCNTYAHGSNNQHIGNPIQLDNIYVDTGTNDQVIGNINLNLLANPSTWKVVNYQIPVPIGDCSAHFLVDKLTGTVQRAFLMDGGTNAGIYAAWAQIMKALRFIDLELGSGWTFDSWVVTHWDADHFRGVKDLLVNNEIQFTRCYRNGANVTKGGPGNFASLYFNHKPVLLCGAWDTKAMFKGGGDFLRLFVKEDKCQLWEGLKEAKQRSAEGQTLLRCIWGQALIGLDLFTRSFYFDRKTGEDDYKASIYSISNGNDPTSKNTPRFCVVGANGYGIGMSIACKSKPTRNETSILALLYWTGQDFCSYYTGGDGHPKVVKEPVQEWFKKRWPGGDVEMVKLDHHGSTGENLGKIPHAEGEDKKIEEEETPSESDTDSEAEMEEENSKKTDDLEIEVTNDQEKAMKDAKEIGIVIDYMKPSKVLVTPGTRHGHPTWDVLIILRSYFEELSKNISSQGLNNKQAERGQGLFSTRSVYWLSKGEVSYKDINFKHVLGAVMQNRLEIAEEDSKMLEEKDKKDSNDANKRGQDIEEEDEEVNEGTLRMADAKERIKAQDNWANWRKVYFEYLLHHADDGANYYKKNGDVNKDAVNLAIAKEIKIYDQERREEIYDDEPLEEGSEEAILYELVGAFWELIEATDDAQLEGVEDFEEMCWQPLVATETEDPHFLIRFEFGVQRKDTTLKVFDASGQYEYEEVSKQSEKKGSKRTKKKGGKQGNEERSIHESSIQEENIQRHSKTETGLLTVDENNWTKHAYGNSDIASMLSDDSFWTIISPKMAARIKKLTKKEVPTVAKGASKNMVYKYYDKMKDKAAIHEMMVREAMNGSKSVNEPPKNEEQDLDAGKSVGLRSKRIAKREVKATTQTEKEGKGKTGTRKKGQR</sequence>
<evidence type="ECO:0008006" key="4">
    <source>
        <dbReference type="Google" id="ProtNLM"/>
    </source>
</evidence>
<feature type="compositionally biased region" description="Acidic residues" evidence="1">
    <location>
        <begin position="434"/>
        <end position="451"/>
    </location>
</feature>
<dbReference type="InterPro" id="IPR036866">
    <property type="entry name" value="RibonucZ/Hydroxyglut_hydro"/>
</dbReference>
<dbReference type="AlphaFoldDB" id="A0A9P4XKY6"/>
<proteinExistence type="predicted"/>
<accession>A0A9P4XKY6</accession>
<feature type="compositionally biased region" description="Basic and acidic residues" evidence="1">
    <location>
        <begin position="1"/>
        <end position="17"/>
    </location>
</feature>
<feature type="region of interest" description="Disordered" evidence="1">
    <location>
        <begin position="409"/>
        <end position="462"/>
    </location>
</feature>
<feature type="compositionally biased region" description="Basic and acidic residues" evidence="1">
    <location>
        <begin position="578"/>
        <end position="596"/>
    </location>
</feature>
<name>A0A9P4XKY6_9HYPO</name>
<gene>
    <name evidence="2" type="ORF">CFAM422_000948</name>
</gene>
<feature type="region of interest" description="Disordered" evidence="1">
    <location>
        <begin position="578"/>
        <end position="607"/>
    </location>
</feature>
<comment type="caution">
    <text evidence="2">The sequence shown here is derived from an EMBL/GenBank/DDBJ whole genome shotgun (WGS) entry which is preliminary data.</text>
</comment>
<organism evidence="2 3">
    <name type="scientific">Trichoderma lentiforme</name>
    <dbReference type="NCBI Taxonomy" id="1567552"/>
    <lineage>
        <taxon>Eukaryota</taxon>
        <taxon>Fungi</taxon>
        <taxon>Dikarya</taxon>
        <taxon>Ascomycota</taxon>
        <taxon>Pezizomycotina</taxon>
        <taxon>Sordariomycetes</taxon>
        <taxon>Hypocreomycetidae</taxon>
        <taxon>Hypocreales</taxon>
        <taxon>Hypocreaceae</taxon>
        <taxon>Trichoderma</taxon>
    </lineage>
</organism>
<feature type="compositionally biased region" description="Basic and acidic residues" evidence="1">
    <location>
        <begin position="922"/>
        <end position="937"/>
    </location>
</feature>
<evidence type="ECO:0000313" key="3">
    <source>
        <dbReference type="Proteomes" id="UP000801864"/>
    </source>
</evidence>
<dbReference type="Gene3D" id="3.60.15.10">
    <property type="entry name" value="Ribonuclease Z/Hydroxyacylglutathione hydrolase-like"/>
    <property type="match status" value="1"/>
</dbReference>
<feature type="compositionally biased region" description="Basic residues" evidence="1">
    <location>
        <begin position="39"/>
        <end position="56"/>
    </location>
</feature>
<feature type="region of interest" description="Disordered" evidence="1">
    <location>
        <begin position="890"/>
        <end position="947"/>
    </location>
</feature>
<protein>
    <recommendedName>
        <fullName evidence="4">Metallo-beta-lactamase domain-containing protein</fullName>
    </recommendedName>
</protein>
<evidence type="ECO:0000313" key="2">
    <source>
        <dbReference type="EMBL" id="KAF3076011.1"/>
    </source>
</evidence>
<feature type="compositionally biased region" description="Basic residues" evidence="1">
    <location>
        <begin position="771"/>
        <end position="780"/>
    </location>
</feature>
<feature type="region of interest" description="Disordered" evidence="1">
    <location>
        <begin position="762"/>
        <end position="804"/>
    </location>
</feature>
<evidence type="ECO:0000256" key="1">
    <source>
        <dbReference type="SAM" id="MobiDB-lite"/>
    </source>
</evidence>
<reference evidence="2 3" key="1">
    <citation type="submission" date="2018-06" db="EMBL/GenBank/DDBJ databases">
        <title>Genome analysis of cellulolytic fungus Trichoderma lentiforme CFAM-422.</title>
        <authorList>
            <person name="Steindorff A.S."/>
            <person name="Formighieri E.F."/>
            <person name="Midorikawa G.E.O."/>
            <person name="Tamietti M.S."/>
            <person name="Ramos E.Z."/>
            <person name="Silva A.S."/>
            <person name="Bon E.P.S."/>
            <person name="Mendes T.D."/>
            <person name="Damaso M.C.T."/>
            <person name="Favaro L.C.L."/>
        </authorList>
    </citation>
    <scope>NUCLEOTIDE SEQUENCE [LARGE SCALE GENOMIC DNA]</scope>
    <source>
        <strain evidence="2 3">CFAM-422</strain>
    </source>
</reference>
<keyword evidence="3" id="KW-1185">Reference proteome</keyword>
<feature type="compositionally biased region" description="Basic and acidic residues" evidence="1">
    <location>
        <begin position="423"/>
        <end position="433"/>
    </location>
</feature>